<dbReference type="InterPro" id="IPR008254">
    <property type="entry name" value="Flavodoxin/NO_synth"/>
</dbReference>
<proteinExistence type="inferred from homology"/>
<dbReference type="EMBL" id="MZGX01000007">
    <property type="protein sequence ID" value="OPX44777.1"/>
    <property type="molecule type" value="Genomic_DNA"/>
</dbReference>
<dbReference type="PANTHER" id="PTHR43717">
    <property type="entry name" value="ANAEROBIC NITRIC OXIDE REDUCTASE FLAVORUBREDOXIN"/>
    <property type="match status" value="1"/>
</dbReference>
<dbReference type="InterPro" id="IPR016440">
    <property type="entry name" value="Rubredoxin-O_OxRdtase"/>
</dbReference>
<dbReference type="PIRSF" id="PIRSF005243">
    <property type="entry name" value="ROO"/>
    <property type="match status" value="1"/>
</dbReference>
<protein>
    <submittedName>
        <fullName evidence="3">Anaerobic nitric oxide reductase flavorubredoxin</fullName>
    </submittedName>
</protein>
<comment type="similarity">
    <text evidence="1">In the N-terminal section; belongs to the zinc metallo-hydrolase group 3 family.</text>
</comment>
<sequence>MLEIKKNIYWCGIRDWGLDVFHGHELSTHRGSSYNSYLIKDKKTVLVDTVWDPYKEKFVEDLEREVGLENIDAIVINHSEPDHGGSLGLIMEKIPNTPIYCTKSGAEIIKKYFGKDWNFQIVKTGDSLDCGEYKLKFVEMQMIHWPDSMLEYVEGAKLVISNDAFGQHYAGVSLFNDEVDECELYEEAVKYYANILWPFKPLIKKKVEQILALNLDIDMIAPSHGVIWRTNPVQIVEKYLQWSEADYNEGYATIIYDTMYHSTKAMAEALGQGLAQEGINYRIFNIATKDKSDLNVEIFKANAVLIGSCTVNNTVLRPTAALLEELKGLKAKGRLAMGFGSYGWSGEAHKVISDRLAEAGMTIAVEPIGAKYKPNGEELQKCVDAGREMGRQLKAKQA</sequence>
<dbReference type="OrthoDB" id="9807946at2"/>
<comment type="caution">
    <text evidence="3">The sequence shown here is derived from an EMBL/GenBank/DDBJ whole genome shotgun (WGS) entry which is preliminary data.</text>
</comment>
<dbReference type="Gene3D" id="3.40.50.360">
    <property type="match status" value="1"/>
</dbReference>
<dbReference type="InterPro" id="IPR045761">
    <property type="entry name" value="ODP_dom"/>
</dbReference>
<dbReference type="GO" id="GO:0010181">
    <property type="term" value="F:FMN binding"/>
    <property type="evidence" value="ECO:0007669"/>
    <property type="project" value="InterPro"/>
</dbReference>
<dbReference type="GO" id="GO:0046872">
    <property type="term" value="F:metal ion binding"/>
    <property type="evidence" value="ECO:0007669"/>
    <property type="project" value="InterPro"/>
</dbReference>
<dbReference type="InterPro" id="IPR001279">
    <property type="entry name" value="Metallo-B-lactamas"/>
</dbReference>
<dbReference type="CDD" id="cd07709">
    <property type="entry name" value="flavodiiron_proteins_MBL-fold"/>
    <property type="match status" value="1"/>
</dbReference>
<dbReference type="SUPFAM" id="SSF56281">
    <property type="entry name" value="Metallo-hydrolase/oxidoreductase"/>
    <property type="match status" value="1"/>
</dbReference>
<dbReference type="InterPro" id="IPR029039">
    <property type="entry name" value="Flavoprotein-like_sf"/>
</dbReference>
<keyword evidence="4" id="KW-1185">Reference proteome</keyword>
<feature type="domain" description="Flavodoxin-like" evidence="2">
    <location>
        <begin position="252"/>
        <end position="390"/>
    </location>
</feature>
<dbReference type="GO" id="GO:0016651">
    <property type="term" value="F:oxidoreductase activity, acting on NAD(P)H"/>
    <property type="evidence" value="ECO:0007669"/>
    <property type="project" value="UniProtKB-ARBA"/>
</dbReference>
<dbReference type="STRING" id="48256.CLHUN_13310"/>
<dbReference type="Gene3D" id="3.60.15.10">
    <property type="entry name" value="Ribonuclease Z/Hydroxyacylglutathione hydrolase-like"/>
    <property type="match status" value="1"/>
</dbReference>
<evidence type="ECO:0000313" key="3">
    <source>
        <dbReference type="EMBL" id="OPX44777.1"/>
    </source>
</evidence>
<evidence type="ECO:0000256" key="1">
    <source>
        <dbReference type="ARBA" id="ARBA00007121"/>
    </source>
</evidence>
<organism evidence="3 4">
    <name type="scientific">Ruminiclostridium hungatei</name>
    <name type="common">Clostridium hungatei</name>
    <dbReference type="NCBI Taxonomy" id="48256"/>
    <lineage>
        <taxon>Bacteria</taxon>
        <taxon>Bacillati</taxon>
        <taxon>Bacillota</taxon>
        <taxon>Clostridia</taxon>
        <taxon>Eubacteriales</taxon>
        <taxon>Oscillospiraceae</taxon>
        <taxon>Ruminiclostridium</taxon>
    </lineage>
</organism>
<dbReference type="PROSITE" id="PS50902">
    <property type="entry name" value="FLAVODOXIN_LIKE"/>
    <property type="match status" value="1"/>
</dbReference>
<dbReference type="PANTHER" id="PTHR43717:SF1">
    <property type="entry name" value="ANAEROBIC NITRIC OXIDE REDUCTASE FLAVORUBREDOXIN"/>
    <property type="match status" value="1"/>
</dbReference>
<dbReference type="AlphaFoldDB" id="A0A1V4SNG8"/>
<name>A0A1V4SNG8_RUMHU</name>
<gene>
    <name evidence="3" type="primary">norV_1</name>
    <name evidence="3" type="ORF">CLHUN_13310</name>
</gene>
<reference evidence="3 4" key="1">
    <citation type="submission" date="2017-03" db="EMBL/GenBank/DDBJ databases">
        <title>Genome sequence of Clostridium hungatei DSM 14427.</title>
        <authorList>
            <person name="Poehlein A."/>
            <person name="Daniel R."/>
        </authorList>
    </citation>
    <scope>NUCLEOTIDE SEQUENCE [LARGE SCALE GENOMIC DNA]</scope>
    <source>
        <strain evidence="3 4">DSM 14427</strain>
    </source>
</reference>
<dbReference type="GO" id="GO:0009055">
    <property type="term" value="F:electron transfer activity"/>
    <property type="evidence" value="ECO:0007669"/>
    <property type="project" value="InterPro"/>
</dbReference>
<dbReference type="SUPFAM" id="SSF52218">
    <property type="entry name" value="Flavoproteins"/>
    <property type="match status" value="1"/>
</dbReference>
<evidence type="ECO:0000313" key="4">
    <source>
        <dbReference type="Proteomes" id="UP000191554"/>
    </source>
</evidence>
<dbReference type="Proteomes" id="UP000191554">
    <property type="component" value="Unassembled WGS sequence"/>
</dbReference>
<accession>A0A1V4SNG8</accession>
<dbReference type="SMART" id="SM00849">
    <property type="entry name" value="Lactamase_B"/>
    <property type="match status" value="1"/>
</dbReference>
<dbReference type="Pfam" id="PF00258">
    <property type="entry name" value="Flavodoxin_1"/>
    <property type="match status" value="1"/>
</dbReference>
<dbReference type="Pfam" id="PF19583">
    <property type="entry name" value="ODP"/>
    <property type="match status" value="1"/>
</dbReference>
<dbReference type="InterPro" id="IPR036866">
    <property type="entry name" value="RibonucZ/Hydroxyglut_hydro"/>
</dbReference>
<evidence type="ECO:0000259" key="2">
    <source>
        <dbReference type="PROSITE" id="PS50902"/>
    </source>
</evidence>
<dbReference type="RefSeq" id="WP_080063782.1">
    <property type="nucleotide sequence ID" value="NZ_MZGX01000007.1"/>
</dbReference>